<evidence type="ECO:0000313" key="3">
    <source>
        <dbReference type="Proteomes" id="UP000663829"/>
    </source>
</evidence>
<dbReference type="InterPro" id="IPR036465">
    <property type="entry name" value="vWFA_dom_sf"/>
</dbReference>
<dbReference type="AlphaFoldDB" id="A0A814MD44"/>
<gene>
    <name evidence="1" type="ORF">GPM918_LOCUS17590</name>
    <name evidence="2" type="ORF">SRO942_LOCUS17587</name>
</gene>
<keyword evidence="3" id="KW-1185">Reference proteome</keyword>
<evidence type="ECO:0000313" key="1">
    <source>
        <dbReference type="EMBL" id="CAF1077321.1"/>
    </source>
</evidence>
<dbReference type="EMBL" id="CAJNOQ010004873">
    <property type="protein sequence ID" value="CAF1077321.1"/>
    <property type="molecule type" value="Genomic_DNA"/>
</dbReference>
<dbReference type="PANTHER" id="PTHR34706">
    <property type="entry name" value="SLR1338 PROTEIN"/>
    <property type="match status" value="1"/>
</dbReference>
<comment type="caution">
    <text evidence="1">The sequence shown here is derived from an EMBL/GenBank/DDBJ whole genome shotgun (WGS) entry which is preliminary data.</text>
</comment>
<dbReference type="SUPFAM" id="SSF53300">
    <property type="entry name" value="vWA-like"/>
    <property type="match status" value="1"/>
</dbReference>
<name>A0A814MD44_9BILA</name>
<dbReference type="OrthoDB" id="10049308at2759"/>
<accession>A0A814MD44</accession>
<dbReference type="PANTHER" id="PTHR34706:SF1">
    <property type="entry name" value="VWFA DOMAIN-CONTAINING PROTEIN"/>
    <property type="match status" value="1"/>
</dbReference>
<evidence type="ECO:0008006" key="4">
    <source>
        <dbReference type="Google" id="ProtNLM"/>
    </source>
</evidence>
<reference evidence="1" key="1">
    <citation type="submission" date="2021-02" db="EMBL/GenBank/DDBJ databases">
        <authorList>
            <person name="Nowell W R."/>
        </authorList>
    </citation>
    <scope>NUCLEOTIDE SEQUENCE</scope>
</reference>
<organism evidence="1 3">
    <name type="scientific">Didymodactylos carnosus</name>
    <dbReference type="NCBI Taxonomy" id="1234261"/>
    <lineage>
        <taxon>Eukaryota</taxon>
        <taxon>Metazoa</taxon>
        <taxon>Spiralia</taxon>
        <taxon>Gnathifera</taxon>
        <taxon>Rotifera</taxon>
        <taxon>Eurotatoria</taxon>
        <taxon>Bdelloidea</taxon>
        <taxon>Philodinida</taxon>
        <taxon>Philodinidae</taxon>
        <taxon>Didymodactylos</taxon>
    </lineage>
</organism>
<protein>
    <recommendedName>
        <fullName evidence="4">VWFA domain-containing protein</fullName>
    </recommendedName>
</protein>
<sequence>MKTPVDGTKSTRWDELCSIVKIVLEIGTIFDTNGVDLYFLNRPAFLRIKDPRDVERAFTNPPSGFTALAPALRDILQLPAARPGYDKKLLIFIATDGAPTDDNGDPDLAEFERVMREERKSDTTHVMFLLCTDDETCVNYLNEWDLTMKHVDVTDDFRTEREKVHRYRGSDYQFSLGDYIVKALIGAVDRQMDEINEPDRANNDDDQ</sequence>
<proteinExistence type="predicted"/>
<dbReference type="EMBL" id="CAJOBC010004873">
    <property type="protein sequence ID" value="CAF3843659.1"/>
    <property type="molecule type" value="Genomic_DNA"/>
</dbReference>
<dbReference type="Proteomes" id="UP000663829">
    <property type="component" value="Unassembled WGS sequence"/>
</dbReference>
<dbReference type="Proteomes" id="UP000681722">
    <property type="component" value="Unassembled WGS sequence"/>
</dbReference>
<evidence type="ECO:0000313" key="2">
    <source>
        <dbReference type="EMBL" id="CAF3843659.1"/>
    </source>
</evidence>